<reference evidence="3 4" key="1">
    <citation type="submission" date="2014-07" db="EMBL/GenBank/DDBJ databases">
        <title>Tepidicaulis marinum gen. nov., sp. nov., a novel marine bacterium denitrifying nitrate to nitrous oxide strictly under microaerobic conditions.</title>
        <authorList>
            <person name="Takeuchi M."/>
            <person name="Yamagishi T."/>
            <person name="Kamagata Y."/>
            <person name="Oshima K."/>
            <person name="Hattori M."/>
            <person name="Katayama T."/>
            <person name="Hanada S."/>
            <person name="Tamaki H."/>
            <person name="Marumo K."/>
            <person name="Maeda H."/>
            <person name="Nedachi M."/>
            <person name="Iwasaki W."/>
            <person name="Suwa Y."/>
            <person name="Sakata S."/>
        </authorList>
    </citation>
    <scope>NUCLEOTIDE SEQUENCE [LARGE SCALE GENOMIC DNA]</scope>
    <source>
        <strain evidence="3 4">MA2</strain>
    </source>
</reference>
<protein>
    <submittedName>
        <fullName evidence="3">Uncharacterized protein</fullName>
    </submittedName>
</protein>
<dbReference type="Proteomes" id="UP000028702">
    <property type="component" value="Unassembled WGS sequence"/>
</dbReference>
<keyword evidence="4" id="KW-1185">Reference proteome</keyword>
<comment type="caution">
    <text evidence="3">The sequence shown here is derived from an EMBL/GenBank/DDBJ whole genome shotgun (WGS) entry which is preliminary data.</text>
</comment>
<evidence type="ECO:0000313" key="3">
    <source>
        <dbReference type="EMBL" id="GAK45598.1"/>
    </source>
</evidence>
<evidence type="ECO:0000256" key="2">
    <source>
        <dbReference type="SAM" id="SignalP"/>
    </source>
</evidence>
<dbReference type="RefSeq" id="WP_045446890.1">
    <property type="nucleotide sequence ID" value="NZ_BBIO01000010.1"/>
</dbReference>
<sequence>MTEAMKKLCLALSLAALPFAFAPAVQADGHEEGESGMHMEEQDGSHESMMEEGADAEESGGEKAADDAADEAADEDAADEEEAAEEEAQ</sequence>
<dbReference type="AlphaFoldDB" id="A0A081BC30"/>
<evidence type="ECO:0000313" key="4">
    <source>
        <dbReference type="Proteomes" id="UP000028702"/>
    </source>
</evidence>
<accession>A0A081BC30</accession>
<feature type="region of interest" description="Disordered" evidence="1">
    <location>
        <begin position="27"/>
        <end position="89"/>
    </location>
</feature>
<dbReference type="EMBL" id="BBIO01000010">
    <property type="protein sequence ID" value="GAK45598.1"/>
    <property type="molecule type" value="Genomic_DNA"/>
</dbReference>
<feature type="compositionally biased region" description="Basic and acidic residues" evidence="1">
    <location>
        <begin position="28"/>
        <end position="49"/>
    </location>
</feature>
<feature type="compositionally biased region" description="Acidic residues" evidence="1">
    <location>
        <begin position="67"/>
        <end position="89"/>
    </location>
</feature>
<feature type="signal peptide" evidence="2">
    <location>
        <begin position="1"/>
        <end position="27"/>
    </location>
</feature>
<evidence type="ECO:0000256" key="1">
    <source>
        <dbReference type="SAM" id="MobiDB-lite"/>
    </source>
</evidence>
<organism evidence="3 4">
    <name type="scientific">Tepidicaulis marinus</name>
    <dbReference type="NCBI Taxonomy" id="1333998"/>
    <lineage>
        <taxon>Bacteria</taxon>
        <taxon>Pseudomonadati</taxon>
        <taxon>Pseudomonadota</taxon>
        <taxon>Alphaproteobacteria</taxon>
        <taxon>Hyphomicrobiales</taxon>
        <taxon>Parvibaculaceae</taxon>
        <taxon>Tepidicaulis</taxon>
    </lineage>
</organism>
<feature type="compositionally biased region" description="Acidic residues" evidence="1">
    <location>
        <begin position="50"/>
        <end position="59"/>
    </location>
</feature>
<name>A0A081BC30_9HYPH</name>
<feature type="chain" id="PRO_5001754961" evidence="2">
    <location>
        <begin position="28"/>
        <end position="89"/>
    </location>
</feature>
<proteinExistence type="predicted"/>
<dbReference type="STRING" id="1333998.M2A_2097"/>
<gene>
    <name evidence="3" type="ORF">M2A_2097</name>
</gene>
<keyword evidence="2" id="KW-0732">Signal</keyword>